<sequence>MKLEAFNTAEAGEAGELLEACAPIASWRAGLLARRPYSSREEMLETAASLAGGWTDQEVDAALAHHPRIGERASGNSAEAQASRAEQGSLSEDEQARQEWLAANRDYEEKFGRIFLIRAKGRSSAQMLAALRERLENDDAAEARIRREQLAEIALLRLQDAVPA</sequence>
<feature type="domain" description="Oxo-4-hydroxy-4-carboxy-5-ureidoimidazoline decarboxylase" evidence="8">
    <location>
        <begin position="7"/>
        <end position="159"/>
    </location>
</feature>
<proteinExistence type="predicted"/>
<evidence type="ECO:0000256" key="6">
    <source>
        <dbReference type="ARBA" id="ARBA00023239"/>
    </source>
</evidence>
<gene>
    <name evidence="9" type="primary">uraD</name>
    <name evidence="9" type="ORF">GNZ21_10140</name>
</gene>
<evidence type="ECO:0000256" key="7">
    <source>
        <dbReference type="SAM" id="MobiDB-lite"/>
    </source>
</evidence>
<comment type="caution">
    <text evidence="9">The sequence shown here is derived from an EMBL/GenBank/DDBJ whole genome shotgun (WGS) entry which is preliminary data.</text>
</comment>
<keyword evidence="10" id="KW-1185">Reference proteome</keyword>
<dbReference type="RefSeq" id="WP_188503374.1">
    <property type="nucleotide sequence ID" value="NZ_BMFX01000001.1"/>
</dbReference>
<dbReference type="GO" id="GO:0019628">
    <property type="term" value="P:urate catabolic process"/>
    <property type="evidence" value="ECO:0007669"/>
    <property type="project" value="TreeGrafter"/>
</dbReference>
<dbReference type="EMBL" id="WRPM01000071">
    <property type="protein sequence ID" value="MVT26713.1"/>
    <property type="molecule type" value="Genomic_DNA"/>
</dbReference>
<dbReference type="InterPro" id="IPR017595">
    <property type="entry name" value="OHCU_decarboxylase-2"/>
</dbReference>
<dbReference type="PANTHER" id="PTHR43466:SF1">
    <property type="entry name" value="2-OXO-4-HYDROXY-4-CARBOXY-5-UREIDOIMIDAZOLINE DECARBOXYLASE-RELATED"/>
    <property type="match status" value="1"/>
</dbReference>
<evidence type="ECO:0000256" key="5">
    <source>
        <dbReference type="ARBA" id="ARBA00022793"/>
    </source>
</evidence>
<dbReference type="NCBIfam" id="NF010372">
    <property type="entry name" value="PRK13798.1"/>
    <property type="match status" value="1"/>
</dbReference>
<feature type="region of interest" description="Disordered" evidence="7">
    <location>
        <begin position="61"/>
        <end position="97"/>
    </location>
</feature>
<evidence type="ECO:0000256" key="3">
    <source>
        <dbReference type="ARBA" id="ARBA00012257"/>
    </source>
</evidence>
<keyword evidence="5" id="KW-0210">Decarboxylase</keyword>
<comment type="pathway">
    <text evidence="2">Purine metabolism; urate degradation; (S)-allantoin from urate: step 3/3.</text>
</comment>
<dbReference type="InterPro" id="IPR036778">
    <property type="entry name" value="OHCU_decarboxylase_sf"/>
</dbReference>
<comment type="catalytic activity">
    <reaction evidence="1">
        <text>5-hydroxy-2-oxo-4-ureido-2,5-dihydro-1H-imidazole-5-carboxylate + H(+) = (S)-allantoin + CO2</text>
        <dbReference type="Rhea" id="RHEA:26301"/>
        <dbReference type="ChEBI" id="CHEBI:15378"/>
        <dbReference type="ChEBI" id="CHEBI:15678"/>
        <dbReference type="ChEBI" id="CHEBI:16526"/>
        <dbReference type="ChEBI" id="CHEBI:58639"/>
        <dbReference type="EC" id="4.1.1.97"/>
    </reaction>
</comment>
<keyword evidence="6 9" id="KW-0456">Lyase</keyword>
<dbReference type="PANTHER" id="PTHR43466">
    <property type="entry name" value="2-OXO-4-HYDROXY-4-CARBOXY-5-UREIDOIMIDAZOLINE DECARBOXYLASE-RELATED"/>
    <property type="match status" value="1"/>
</dbReference>
<feature type="compositionally biased region" description="Polar residues" evidence="7">
    <location>
        <begin position="74"/>
        <end position="90"/>
    </location>
</feature>
<dbReference type="Gene3D" id="1.10.3330.10">
    <property type="entry name" value="Oxo-4-hydroxy-4-carboxy-5-ureidoimidazoline decarboxylase"/>
    <property type="match status" value="1"/>
</dbReference>
<organism evidence="9 10">
    <name type="scientific">Nesterenkonia alkaliphila</name>
    <dbReference type="NCBI Taxonomy" id="1463631"/>
    <lineage>
        <taxon>Bacteria</taxon>
        <taxon>Bacillati</taxon>
        <taxon>Actinomycetota</taxon>
        <taxon>Actinomycetes</taxon>
        <taxon>Micrococcales</taxon>
        <taxon>Micrococcaceae</taxon>
        <taxon>Nesterenkonia</taxon>
    </lineage>
</organism>
<dbReference type="GO" id="GO:0006144">
    <property type="term" value="P:purine nucleobase metabolic process"/>
    <property type="evidence" value="ECO:0007669"/>
    <property type="project" value="UniProtKB-KW"/>
</dbReference>
<dbReference type="AlphaFoldDB" id="A0A7K1UJQ2"/>
<dbReference type="NCBIfam" id="TIGR03180">
    <property type="entry name" value="UraD_2"/>
    <property type="match status" value="1"/>
</dbReference>
<dbReference type="Proteomes" id="UP000460157">
    <property type="component" value="Unassembled WGS sequence"/>
</dbReference>
<evidence type="ECO:0000256" key="4">
    <source>
        <dbReference type="ARBA" id="ARBA00022631"/>
    </source>
</evidence>
<dbReference type="InterPro" id="IPR018020">
    <property type="entry name" value="OHCU_decarboxylase"/>
</dbReference>
<name>A0A7K1UJQ2_9MICC</name>
<evidence type="ECO:0000259" key="8">
    <source>
        <dbReference type="Pfam" id="PF09349"/>
    </source>
</evidence>
<evidence type="ECO:0000256" key="2">
    <source>
        <dbReference type="ARBA" id="ARBA00004754"/>
    </source>
</evidence>
<dbReference type="Pfam" id="PF09349">
    <property type="entry name" value="OHCU_decarbox"/>
    <property type="match status" value="1"/>
</dbReference>
<evidence type="ECO:0000313" key="10">
    <source>
        <dbReference type="Proteomes" id="UP000460157"/>
    </source>
</evidence>
<dbReference type="EC" id="4.1.1.97" evidence="3"/>
<dbReference type="GO" id="GO:0051997">
    <property type="term" value="F:2-oxo-4-hydroxy-4-carboxy-5-ureidoimidazoline decarboxylase activity"/>
    <property type="evidence" value="ECO:0007669"/>
    <property type="project" value="UniProtKB-EC"/>
</dbReference>
<reference evidence="9 10" key="1">
    <citation type="submission" date="2019-12" db="EMBL/GenBank/DDBJ databases">
        <title>Nesterenkonia muleiensis sp. nov., a novel actinobacterium isolated from sap of Populus euphratica.</title>
        <authorList>
            <person name="Wang R."/>
        </authorList>
    </citation>
    <scope>NUCLEOTIDE SEQUENCE [LARGE SCALE GENOMIC DNA]</scope>
    <source>
        <strain evidence="9 10">F10</strain>
    </source>
</reference>
<protein>
    <recommendedName>
        <fullName evidence="3">2-oxo-4-hydroxy-4-carboxy-5-ureidoimidazoline decarboxylase</fullName>
        <ecNumber evidence="3">4.1.1.97</ecNumber>
    </recommendedName>
</protein>
<accession>A0A7K1UJQ2</accession>
<keyword evidence="4" id="KW-0659">Purine metabolism</keyword>
<evidence type="ECO:0000313" key="9">
    <source>
        <dbReference type="EMBL" id="MVT26713.1"/>
    </source>
</evidence>
<evidence type="ECO:0000256" key="1">
    <source>
        <dbReference type="ARBA" id="ARBA00001163"/>
    </source>
</evidence>
<dbReference type="SUPFAM" id="SSF158694">
    <property type="entry name" value="UraD-Like"/>
    <property type="match status" value="1"/>
</dbReference>